<reference evidence="1 2" key="1">
    <citation type="submission" date="2018-03" db="EMBL/GenBank/DDBJ databases">
        <title>Genomic Encyclopedia of Type Strains, Phase III (KMG-III): the genomes of soil and plant-associated and newly described type strains.</title>
        <authorList>
            <person name="Whitman W."/>
        </authorList>
    </citation>
    <scope>NUCLEOTIDE SEQUENCE [LARGE SCALE GENOMIC DNA]</scope>
    <source>
        <strain evidence="1 2">CGMCC 1.12700</strain>
    </source>
</reference>
<dbReference type="InterPro" id="IPR058238">
    <property type="entry name" value="Lant_leader_dom"/>
</dbReference>
<dbReference type="EMBL" id="PYGD01000003">
    <property type="protein sequence ID" value="PSK92668.1"/>
    <property type="molecule type" value="Genomic_DNA"/>
</dbReference>
<sequence length="82" mass="8822">MKKKTFHRILSLKKKTIIQLNDDQEMRLVGGVTNTEALSACRTNCAACPTDPIGTIRATCQMISACVLSCNGSCLQTTCAPC</sequence>
<dbReference type="RefSeq" id="WP_106522847.1">
    <property type="nucleotide sequence ID" value="NZ_PYGD01000003.1"/>
</dbReference>
<dbReference type="AlphaFoldDB" id="A0A2P8D634"/>
<gene>
    <name evidence="1" type="ORF">B0I18_103245</name>
</gene>
<name>A0A2P8D634_9BACT</name>
<comment type="caution">
    <text evidence="1">The sequence shown here is derived from an EMBL/GenBank/DDBJ whole genome shotgun (WGS) entry which is preliminary data.</text>
</comment>
<organism evidence="1 2">
    <name type="scientific">Taibaiella chishuiensis</name>
    <dbReference type="NCBI Taxonomy" id="1434707"/>
    <lineage>
        <taxon>Bacteria</taxon>
        <taxon>Pseudomonadati</taxon>
        <taxon>Bacteroidota</taxon>
        <taxon>Chitinophagia</taxon>
        <taxon>Chitinophagales</taxon>
        <taxon>Chitinophagaceae</taxon>
        <taxon>Taibaiella</taxon>
    </lineage>
</organism>
<accession>A0A2P8D634</accession>
<dbReference type="NCBIfam" id="NF038153">
    <property type="entry name" value="lant_leader_L1a"/>
    <property type="match status" value="1"/>
</dbReference>
<dbReference type="OrthoDB" id="676336at2"/>
<protein>
    <submittedName>
        <fullName evidence="1">Uncharacterized protein</fullName>
    </submittedName>
</protein>
<dbReference type="Proteomes" id="UP000240572">
    <property type="component" value="Unassembled WGS sequence"/>
</dbReference>
<evidence type="ECO:0000313" key="1">
    <source>
        <dbReference type="EMBL" id="PSK92668.1"/>
    </source>
</evidence>
<evidence type="ECO:0000313" key="2">
    <source>
        <dbReference type="Proteomes" id="UP000240572"/>
    </source>
</evidence>
<proteinExistence type="predicted"/>
<keyword evidence="2" id="KW-1185">Reference proteome</keyword>